<keyword evidence="1" id="KW-1133">Transmembrane helix</keyword>
<evidence type="ECO:0000256" key="1">
    <source>
        <dbReference type="SAM" id="Phobius"/>
    </source>
</evidence>
<reference evidence="2" key="1">
    <citation type="submission" date="2020-05" db="EMBL/GenBank/DDBJ databases">
        <authorList>
            <person name="Chiriac C."/>
            <person name="Salcher M."/>
            <person name="Ghai R."/>
            <person name="Kavagutti S V."/>
        </authorList>
    </citation>
    <scope>NUCLEOTIDE SEQUENCE</scope>
</reference>
<gene>
    <name evidence="2" type="ORF">UFOVP143_36</name>
</gene>
<keyword evidence="1" id="KW-0472">Membrane</keyword>
<evidence type="ECO:0000313" key="2">
    <source>
        <dbReference type="EMBL" id="CAB5079577.1"/>
    </source>
</evidence>
<proteinExistence type="predicted"/>
<protein>
    <submittedName>
        <fullName evidence="2">Uncharacterized protein</fullName>
    </submittedName>
</protein>
<keyword evidence="1" id="KW-0812">Transmembrane</keyword>
<feature type="transmembrane region" description="Helical" evidence="1">
    <location>
        <begin position="15"/>
        <end position="38"/>
    </location>
</feature>
<name>A0A6J7VNW5_9CAUD</name>
<sequence length="63" mass="7115">MYEFAHNFFYDQTTFVLTLIVGGCMAIFAGFLVLIALVPPPLHMQLPPRVAVPTPPSWKEPRQ</sequence>
<organism evidence="2">
    <name type="scientific">uncultured Caudovirales phage</name>
    <dbReference type="NCBI Taxonomy" id="2100421"/>
    <lineage>
        <taxon>Viruses</taxon>
        <taxon>Duplodnaviria</taxon>
        <taxon>Heunggongvirae</taxon>
        <taxon>Uroviricota</taxon>
        <taxon>Caudoviricetes</taxon>
        <taxon>Peduoviridae</taxon>
        <taxon>Maltschvirus</taxon>
        <taxon>Maltschvirus maltsch</taxon>
    </lineage>
</organism>
<accession>A0A6J7VNW5</accession>
<dbReference type="EMBL" id="LR798191">
    <property type="protein sequence ID" value="CAB5079577.1"/>
    <property type="molecule type" value="Genomic_DNA"/>
</dbReference>